<sequence length="103" mass="12084">DWRKEASRMGGYYQHSIFTMVIADAPNCHAGFLRKRPSQELWPISSEDGARFVFRRLPDPERAPMGNYDPPCISTRAWALQERILSPRLLWFSADEVLWQCRE</sequence>
<reference evidence="1" key="1">
    <citation type="journal article" date="2020" name="Stud. Mycol.">
        <title>101 Dothideomycetes genomes: a test case for predicting lifestyles and emergence of pathogens.</title>
        <authorList>
            <person name="Haridas S."/>
            <person name="Albert R."/>
            <person name="Binder M."/>
            <person name="Bloem J."/>
            <person name="Labutti K."/>
            <person name="Salamov A."/>
            <person name="Andreopoulos B."/>
            <person name="Baker S."/>
            <person name="Barry K."/>
            <person name="Bills G."/>
            <person name="Bluhm B."/>
            <person name="Cannon C."/>
            <person name="Castanera R."/>
            <person name="Culley D."/>
            <person name="Daum C."/>
            <person name="Ezra D."/>
            <person name="Gonzalez J."/>
            <person name="Henrissat B."/>
            <person name="Kuo A."/>
            <person name="Liang C."/>
            <person name="Lipzen A."/>
            <person name="Lutzoni F."/>
            <person name="Magnuson J."/>
            <person name="Mondo S."/>
            <person name="Nolan M."/>
            <person name="Ohm R."/>
            <person name="Pangilinan J."/>
            <person name="Park H.-J."/>
            <person name="Ramirez L."/>
            <person name="Alfaro M."/>
            <person name="Sun H."/>
            <person name="Tritt A."/>
            <person name="Yoshinaga Y."/>
            <person name="Zwiers L.-H."/>
            <person name="Turgeon B."/>
            <person name="Goodwin S."/>
            <person name="Spatafora J."/>
            <person name="Crous P."/>
            <person name="Grigoriev I."/>
        </authorList>
    </citation>
    <scope>NUCLEOTIDE SEQUENCE</scope>
    <source>
        <strain evidence="1">CBS 119925</strain>
    </source>
</reference>
<dbReference type="PANTHER" id="PTHR33112:SF16">
    <property type="entry name" value="HETEROKARYON INCOMPATIBILITY DOMAIN-CONTAINING PROTEIN"/>
    <property type="match status" value="1"/>
</dbReference>
<accession>A0A6A6UWE2</accession>
<evidence type="ECO:0000313" key="1">
    <source>
        <dbReference type="EMBL" id="KAF2742079.1"/>
    </source>
</evidence>
<dbReference type="AlphaFoldDB" id="A0A6A6UWE2"/>
<proteinExistence type="predicted"/>
<evidence type="ECO:0008006" key="3">
    <source>
        <dbReference type="Google" id="ProtNLM"/>
    </source>
</evidence>
<gene>
    <name evidence="1" type="ORF">M011DRAFT_376152</name>
</gene>
<organism evidence="1 2">
    <name type="scientific">Sporormia fimetaria CBS 119925</name>
    <dbReference type="NCBI Taxonomy" id="1340428"/>
    <lineage>
        <taxon>Eukaryota</taxon>
        <taxon>Fungi</taxon>
        <taxon>Dikarya</taxon>
        <taxon>Ascomycota</taxon>
        <taxon>Pezizomycotina</taxon>
        <taxon>Dothideomycetes</taxon>
        <taxon>Pleosporomycetidae</taxon>
        <taxon>Pleosporales</taxon>
        <taxon>Sporormiaceae</taxon>
        <taxon>Sporormia</taxon>
    </lineage>
</organism>
<dbReference type="PANTHER" id="PTHR33112">
    <property type="entry name" value="DOMAIN PROTEIN, PUTATIVE-RELATED"/>
    <property type="match status" value="1"/>
</dbReference>
<dbReference type="EMBL" id="MU006616">
    <property type="protein sequence ID" value="KAF2742079.1"/>
    <property type="molecule type" value="Genomic_DNA"/>
</dbReference>
<protein>
    <recommendedName>
        <fullName evidence="3">Heterokaryon incompatibility domain-containing protein</fullName>
    </recommendedName>
</protein>
<dbReference type="OrthoDB" id="3792241at2759"/>
<name>A0A6A6UWE2_9PLEO</name>
<dbReference type="Proteomes" id="UP000799440">
    <property type="component" value="Unassembled WGS sequence"/>
</dbReference>
<feature type="non-terminal residue" evidence="1">
    <location>
        <position position="103"/>
    </location>
</feature>
<evidence type="ECO:0000313" key="2">
    <source>
        <dbReference type="Proteomes" id="UP000799440"/>
    </source>
</evidence>
<feature type="non-terminal residue" evidence="1">
    <location>
        <position position="1"/>
    </location>
</feature>
<keyword evidence="2" id="KW-1185">Reference proteome</keyword>